<dbReference type="PANTHER" id="PTHR16110:SF1">
    <property type="entry name" value="TBC1 DOMAIN FAMILY MEMBER 19"/>
    <property type="match status" value="1"/>
</dbReference>
<dbReference type="Pfam" id="PF00566">
    <property type="entry name" value="RabGAP-TBC"/>
    <property type="match status" value="1"/>
</dbReference>
<dbReference type="PROSITE" id="PS50086">
    <property type="entry name" value="TBC_RABGAP"/>
    <property type="match status" value="1"/>
</dbReference>
<proteinExistence type="predicted"/>
<dbReference type="InterPro" id="IPR000195">
    <property type="entry name" value="Rab-GAP-TBC_dom"/>
</dbReference>
<dbReference type="SUPFAM" id="SSF47923">
    <property type="entry name" value="Ypt/Rab-GAP domain of gyp1p"/>
    <property type="match status" value="1"/>
</dbReference>
<evidence type="ECO:0000259" key="2">
    <source>
        <dbReference type="PROSITE" id="PS50086"/>
    </source>
</evidence>
<dbReference type="InterPro" id="IPR042507">
    <property type="entry name" value="TBC1D19"/>
</dbReference>
<dbReference type="EMBL" id="JBAMIC010000013">
    <property type="protein sequence ID" value="KAK7097495.1"/>
    <property type="molecule type" value="Genomic_DNA"/>
</dbReference>
<protein>
    <recommendedName>
        <fullName evidence="2">Rab-GAP TBC domain-containing protein</fullName>
    </recommendedName>
</protein>
<sequence>MNEDQVAEQFIVDLLQFLKSSKLYTDLFNAAQIEAFKPSLRVSELRKGVQSGLINGGWDRKLRNAIYHYLHTHPQQPTLPDPEHNKEPLLYIRKAQQTWEKKILKSLNSMCTELNIPLARRRAEREQKDMAARWTELGTDGPDERPWISLKSPGKEPGSIPIPSAMPTSTDTWRHKNLGQIRPVYAPKDFLEVVAGLQNTNYQNSVSNGGSFYNFWGIIQVPVKLKTINQLRVQYSEMSINQCQTGVDDLPDIPSELFDADRAKLGNKVLAANHAPVAREFSKKGCPDSMRGEMWCQMLGVEVDEVDILYYEQLKTCVLQHDLLVDNLLYKDVKLTATNDDHYFVFEDYLYQVLLPFSRDTVILKHFSHNCATPPKSYIRGKLGVEEFAVVYPPNGVIPFHGFAMYVAPLCYVYNDVVTLYHVFRQMYIQYFFRLHSVSSDPQGIVALSLLFEILLQTNEPELFFHLKNVGCQPLKIAFKWLMRAFSGFLASDQVLLLWDRVLSFDSLEILPVFAVAIFSFRKSNLMKVQTYNAAEAVLADVTTLQVVPLLQLALFSK</sequence>
<evidence type="ECO:0000313" key="3">
    <source>
        <dbReference type="EMBL" id="KAK7097495.1"/>
    </source>
</evidence>
<comment type="caution">
    <text evidence="3">The sequence shown here is derived from an EMBL/GenBank/DDBJ whole genome shotgun (WGS) entry which is preliminary data.</text>
</comment>
<keyword evidence="4" id="KW-1185">Reference proteome</keyword>
<dbReference type="SMART" id="SM00164">
    <property type="entry name" value="TBC"/>
    <property type="match status" value="1"/>
</dbReference>
<reference evidence="3 4" key="1">
    <citation type="submission" date="2024-02" db="EMBL/GenBank/DDBJ databases">
        <title>Chromosome-scale genome assembly of the rough periwinkle Littorina saxatilis.</title>
        <authorList>
            <person name="De Jode A."/>
            <person name="Faria R."/>
            <person name="Formenti G."/>
            <person name="Sims Y."/>
            <person name="Smith T.P."/>
            <person name="Tracey A."/>
            <person name="Wood J.M.D."/>
            <person name="Zagrodzka Z.B."/>
            <person name="Johannesson K."/>
            <person name="Butlin R.K."/>
            <person name="Leder E.H."/>
        </authorList>
    </citation>
    <scope>NUCLEOTIDE SEQUENCE [LARGE SCALE GENOMIC DNA]</scope>
    <source>
        <strain evidence="3">Snail1</strain>
        <tissue evidence="3">Muscle</tissue>
    </source>
</reference>
<dbReference type="Gene3D" id="1.10.472.80">
    <property type="entry name" value="Ypt/Rab-GAP domain of gyp1p, domain 3"/>
    <property type="match status" value="1"/>
</dbReference>
<dbReference type="AlphaFoldDB" id="A0AAN9B4S4"/>
<dbReference type="Proteomes" id="UP001374579">
    <property type="component" value="Unassembled WGS sequence"/>
</dbReference>
<evidence type="ECO:0000313" key="4">
    <source>
        <dbReference type="Proteomes" id="UP001374579"/>
    </source>
</evidence>
<dbReference type="InterPro" id="IPR035969">
    <property type="entry name" value="Rab-GAP_TBC_sf"/>
</dbReference>
<gene>
    <name evidence="3" type="ORF">V1264_004464</name>
</gene>
<evidence type="ECO:0000256" key="1">
    <source>
        <dbReference type="SAM" id="MobiDB-lite"/>
    </source>
</evidence>
<feature type="domain" description="Rab-GAP TBC" evidence="2">
    <location>
        <begin position="285"/>
        <end position="506"/>
    </location>
</feature>
<accession>A0AAN9B4S4</accession>
<dbReference type="PANTHER" id="PTHR16110">
    <property type="entry name" value="TBC1 DOMAIN FAMILY MEMBER 19"/>
    <property type="match status" value="1"/>
</dbReference>
<feature type="region of interest" description="Disordered" evidence="1">
    <location>
        <begin position="152"/>
        <end position="172"/>
    </location>
</feature>
<name>A0AAN9B4S4_9CAEN</name>
<organism evidence="3 4">
    <name type="scientific">Littorina saxatilis</name>
    <dbReference type="NCBI Taxonomy" id="31220"/>
    <lineage>
        <taxon>Eukaryota</taxon>
        <taxon>Metazoa</taxon>
        <taxon>Spiralia</taxon>
        <taxon>Lophotrochozoa</taxon>
        <taxon>Mollusca</taxon>
        <taxon>Gastropoda</taxon>
        <taxon>Caenogastropoda</taxon>
        <taxon>Littorinimorpha</taxon>
        <taxon>Littorinoidea</taxon>
        <taxon>Littorinidae</taxon>
        <taxon>Littorina</taxon>
    </lineage>
</organism>